<dbReference type="PANTHER" id="PTHR45527">
    <property type="entry name" value="NONRIBOSOMAL PEPTIDE SYNTHETASE"/>
    <property type="match status" value="1"/>
</dbReference>
<dbReference type="AlphaFoldDB" id="A0A2T0K8K8"/>
<dbReference type="GO" id="GO:0009366">
    <property type="term" value="C:enterobactin synthetase complex"/>
    <property type="evidence" value="ECO:0007669"/>
    <property type="project" value="TreeGrafter"/>
</dbReference>
<name>A0A2T0K8K8_9ACTN</name>
<dbReference type="EMBL" id="PVMZ01000010">
    <property type="protein sequence ID" value="PRX19408.1"/>
    <property type="molecule type" value="Genomic_DNA"/>
</dbReference>
<organism evidence="2 3">
    <name type="scientific">Actinoplanes italicus</name>
    <dbReference type="NCBI Taxonomy" id="113567"/>
    <lineage>
        <taxon>Bacteria</taxon>
        <taxon>Bacillati</taxon>
        <taxon>Actinomycetota</taxon>
        <taxon>Actinomycetes</taxon>
        <taxon>Micromonosporales</taxon>
        <taxon>Micromonosporaceae</taxon>
        <taxon>Actinoplanes</taxon>
    </lineage>
</organism>
<dbReference type="GO" id="GO:0008610">
    <property type="term" value="P:lipid biosynthetic process"/>
    <property type="evidence" value="ECO:0007669"/>
    <property type="project" value="UniProtKB-ARBA"/>
</dbReference>
<comment type="caution">
    <text evidence="2">The sequence shown here is derived from an EMBL/GenBank/DDBJ whole genome shotgun (WGS) entry which is preliminary data.</text>
</comment>
<proteinExistence type="predicted"/>
<dbReference type="InterPro" id="IPR023213">
    <property type="entry name" value="CAT-like_dom_sf"/>
</dbReference>
<reference evidence="2 3" key="1">
    <citation type="submission" date="2018-03" db="EMBL/GenBank/DDBJ databases">
        <title>Genomic Encyclopedia of Archaeal and Bacterial Type Strains, Phase II (KMG-II): from individual species to whole genera.</title>
        <authorList>
            <person name="Goeker M."/>
        </authorList>
    </citation>
    <scope>NUCLEOTIDE SEQUENCE [LARGE SCALE GENOMIC DNA]</scope>
    <source>
        <strain evidence="2 3">DSM 43146</strain>
    </source>
</reference>
<dbReference type="GO" id="GO:0009239">
    <property type="term" value="P:enterobactin biosynthetic process"/>
    <property type="evidence" value="ECO:0007669"/>
    <property type="project" value="TreeGrafter"/>
</dbReference>
<dbReference type="Proteomes" id="UP000239415">
    <property type="component" value="Unassembled WGS sequence"/>
</dbReference>
<dbReference type="GO" id="GO:0047527">
    <property type="term" value="F:2,3-dihydroxybenzoate-serine ligase activity"/>
    <property type="evidence" value="ECO:0007669"/>
    <property type="project" value="TreeGrafter"/>
</dbReference>
<sequence>MTIGNPAGRQTSRIPFSANQEFTFMFDEGDADGQFGPRNHLVHGWRVHGRIDVDVLRAALDDLVERHEMLRTSIVLGDDERYQKVLPPGSPELTVRDLPAAPAAREERAEELLIDIESRTLDIDVVPHLRAVFARFTADDGVLVLQVHHSIADGWSMRLMARDLVTLYSARRAGLPIPERPRQYREYVLTQRETLSQDDAGEARKYWRDKLRDAEVFALPTDRPESTTAPKLTSIHRHLITADVVAGIRELARRTRTTPFMVCLSALEIAFSRMSGRTDVVVPTFTPGRDDGRFDETVGTFFNFLPLRTDIANCRTFREVLMRTRQTCVESYAYDIPFVQIFEEAPDLMNPAGDENAALCVFQFFPFPYVLDGERIGDLSLAEIRRRLVSQPVGCDVPDGILWTLNLHPDGDLIGHLQFRRNRFDDATATRLEREFTRILTRGVSCPDDPIPAA</sequence>
<dbReference type="SUPFAM" id="SSF52777">
    <property type="entry name" value="CoA-dependent acyltransferases"/>
    <property type="match status" value="2"/>
</dbReference>
<protein>
    <submittedName>
        <fullName evidence="2">Condensation domain-containing protein</fullName>
    </submittedName>
</protein>
<dbReference type="GO" id="GO:0031177">
    <property type="term" value="F:phosphopantetheine binding"/>
    <property type="evidence" value="ECO:0007669"/>
    <property type="project" value="TreeGrafter"/>
</dbReference>
<dbReference type="InterPro" id="IPR001242">
    <property type="entry name" value="Condensation_dom"/>
</dbReference>
<dbReference type="GO" id="GO:0043041">
    <property type="term" value="P:amino acid activation for nonribosomal peptide biosynthetic process"/>
    <property type="evidence" value="ECO:0007669"/>
    <property type="project" value="TreeGrafter"/>
</dbReference>
<dbReference type="Pfam" id="PF00668">
    <property type="entry name" value="Condensation"/>
    <property type="match status" value="1"/>
</dbReference>
<dbReference type="PANTHER" id="PTHR45527:SF1">
    <property type="entry name" value="FATTY ACID SYNTHASE"/>
    <property type="match status" value="1"/>
</dbReference>
<dbReference type="Gene3D" id="3.30.559.10">
    <property type="entry name" value="Chloramphenicol acetyltransferase-like domain"/>
    <property type="match status" value="1"/>
</dbReference>
<feature type="domain" description="Condensation" evidence="1">
    <location>
        <begin position="46"/>
        <end position="450"/>
    </location>
</feature>
<gene>
    <name evidence="2" type="ORF">CLV67_110160</name>
</gene>
<keyword evidence="3" id="KW-1185">Reference proteome</keyword>
<dbReference type="RefSeq" id="WP_170153974.1">
    <property type="nucleotide sequence ID" value="NZ_BOMO01000051.1"/>
</dbReference>
<accession>A0A2T0K8K8</accession>
<evidence type="ECO:0000313" key="3">
    <source>
        <dbReference type="Proteomes" id="UP000239415"/>
    </source>
</evidence>
<dbReference type="GO" id="GO:0005829">
    <property type="term" value="C:cytosol"/>
    <property type="evidence" value="ECO:0007669"/>
    <property type="project" value="TreeGrafter"/>
</dbReference>
<evidence type="ECO:0000313" key="2">
    <source>
        <dbReference type="EMBL" id="PRX19408.1"/>
    </source>
</evidence>
<evidence type="ECO:0000259" key="1">
    <source>
        <dbReference type="Pfam" id="PF00668"/>
    </source>
</evidence>
<dbReference type="Gene3D" id="3.30.559.30">
    <property type="entry name" value="Nonribosomal peptide synthetase, condensation domain"/>
    <property type="match status" value="1"/>
</dbReference>